<comment type="caution">
    <text evidence="1">The sequence shown here is derived from an EMBL/GenBank/DDBJ whole genome shotgun (WGS) entry which is preliminary data.</text>
</comment>
<proteinExistence type="predicted"/>
<gene>
    <name evidence="1" type="ORF">LCGC14_2156210</name>
</gene>
<reference evidence="1" key="1">
    <citation type="journal article" date="2015" name="Nature">
        <title>Complex archaea that bridge the gap between prokaryotes and eukaryotes.</title>
        <authorList>
            <person name="Spang A."/>
            <person name="Saw J.H."/>
            <person name="Jorgensen S.L."/>
            <person name="Zaremba-Niedzwiedzka K."/>
            <person name="Martijn J."/>
            <person name="Lind A.E."/>
            <person name="van Eijk R."/>
            <person name="Schleper C."/>
            <person name="Guy L."/>
            <person name="Ettema T.J."/>
        </authorList>
    </citation>
    <scope>NUCLEOTIDE SEQUENCE</scope>
</reference>
<protein>
    <recommendedName>
        <fullName evidence="2">PglZ domain-containing protein</fullName>
    </recommendedName>
</protein>
<dbReference type="AlphaFoldDB" id="A0A0F9DU18"/>
<sequence>MGHNLAERLKGAGLDVQVDPTLAPLPTVTETAKPVLTPVAQGTLSSGQDLGVVRTSNDARGSIQVLRSLMIENGLQVLGQGEVGDPTGRAWAEAGEIDRRGHESGLGLVEEVSREIERVADRARELLDAGWRRVDVITDHGWLLLPGELPKMELPVGVTVVKKGRCARLKEGAQVGVPTVPWHWDSTVRIGLAPGVTCFEAGQVYEHGGVSLQECVVPRLRVTVGKAATATGGPEITRVKWLGLMCRIEYSGVAAGAAVDIRGLPADPGTSIAEKAKETTGEGKVSLLVPDEQCEGEEVHVVIIAPGGGIRFMSVSLANA</sequence>
<dbReference type="EMBL" id="LAZR01027575">
    <property type="protein sequence ID" value="KKL65313.1"/>
    <property type="molecule type" value="Genomic_DNA"/>
</dbReference>
<evidence type="ECO:0000313" key="1">
    <source>
        <dbReference type="EMBL" id="KKL65313.1"/>
    </source>
</evidence>
<evidence type="ECO:0008006" key="2">
    <source>
        <dbReference type="Google" id="ProtNLM"/>
    </source>
</evidence>
<organism evidence="1">
    <name type="scientific">marine sediment metagenome</name>
    <dbReference type="NCBI Taxonomy" id="412755"/>
    <lineage>
        <taxon>unclassified sequences</taxon>
        <taxon>metagenomes</taxon>
        <taxon>ecological metagenomes</taxon>
    </lineage>
</organism>
<name>A0A0F9DU18_9ZZZZ</name>
<accession>A0A0F9DU18</accession>